<gene>
    <name evidence="1" type="ORF">N4G40_13615</name>
</gene>
<name>A0ABU5LH78_9GAMM</name>
<dbReference type="Proteomes" id="UP001288620">
    <property type="component" value="Unassembled WGS sequence"/>
</dbReference>
<organism evidence="1 2">
    <name type="scientific">Pantoea eucrina</name>
    <dbReference type="NCBI Taxonomy" id="472693"/>
    <lineage>
        <taxon>Bacteria</taxon>
        <taxon>Pseudomonadati</taxon>
        <taxon>Pseudomonadota</taxon>
        <taxon>Gammaproteobacteria</taxon>
        <taxon>Enterobacterales</taxon>
        <taxon>Erwiniaceae</taxon>
        <taxon>Pantoea</taxon>
    </lineage>
</organism>
<sequence>MPEKYNDYAARGKTASSVCQRVGFFSINQSYLAGKNLILMRLIPDINSAFGALRKFRNKSDINVKPVKGNAHSGLTIQSIEVVL</sequence>
<protein>
    <recommendedName>
        <fullName evidence="3">Transposase</fullName>
    </recommendedName>
</protein>
<evidence type="ECO:0008006" key="3">
    <source>
        <dbReference type="Google" id="ProtNLM"/>
    </source>
</evidence>
<evidence type="ECO:0000313" key="2">
    <source>
        <dbReference type="Proteomes" id="UP001288620"/>
    </source>
</evidence>
<dbReference type="EMBL" id="JAOBTT010000001">
    <property type="protein sequence ID" value="MDZ7279298.1"/>
    <property type="molecule type" value="Genomic_DNA"/>
</dbReference>
<accession>A0ABU5LH78</accession>
<keyword evidence="2" id="KW-1185">Reference proteome</keyword>
<reference evidence="2" key="1">
    <citation type="submission" date="2023-07" db="EMBL/GenBank/DDBJ databases">
        <title>Structural and functional analysis of rice phyllospheric bacteria for their antimicrobial properties and defense elicitation against blast disease.</title>
        <authorList>
            <person name="Sahu K.P."/>
            <person name="Asharani P."/>
            <person name="Kumar M."/>
            <person name="Reddy B."/>
            <person name="Kumar A."/>
        </authorList>
    </citation>
    <scope>NUCLEOTIDE SEQUENCE [LARGE SCALE GENOMIC DNA]</scope>
    <source>
        <strain evidence="2">OsEp_Plm_30P10</strain>
    </source>
</reference>
<dbReference type="RefSeq" id="WP_322543161.1">
    <property type="nucleotide sequence ID" value="NZ_JAOBTT010000001.1"/>
</dbReference>
<comment type="caution">
    <text evidence="1">The sequence shown here is derived from an EMBL/GenBank/DDBJ whole genome shotgun (WGS) entry which is preliminary data.</text>
</comment>
<proteinExistence type="predicted"/>
<evidence type="ECO:0000313" key="1">
    <source>
        <dbReference type="EMBL" id="MDZ7279298.1"/>
    </source>
</evidence>